<dbReference type="EMBL" id="MU277330">
    <property type="protein sequence ID" value="KAI0054907.1"/>
    <property type="molecule type" value="Genomic_DNA"/>
</dbReference>
<gene>
    <name evidence="1" type="ORF">BV25DRAFT_1934416</name>
</gene>
<evidence type="ECO:0000313" key="2">
    <source>
        <dbReference type="Proteomes" id="UP000814140"/>
    </source>
</evidence>
<dbReference type="Proteomes" id="UP000814140">
    <property type="component" value="Unassembled WGS sequence"/>
</dbReference>
<keyword evidence="2" id="KW-1185">Reference proteome</keyword>
<proteinExistence type="predicted"/>
<sequence>MDTFNCNGWLHITVSDTTSEIFIKLRHEEAHTHYWPIDVPAEIVQYVRENANLPLQTIWLEILRKQGNKPTFSRKAIYQLWTKISSQKWKRDDDEVTSVMILLREPAIGPGAFRVDPVKLKPEPGLVAFGFLLPDMLEKWARRIRKISMDSAWNTNGSRFEVYAILGETYGSGMPLGFLMIQAHPDSTPGAKERLLRQLMAQLRDDWNIDPAFTLSDKDWSEINAFRAEFPNAKHQLCFWHALRAIKKRIAILRRGPGHYDGDAAHRAYHWIDAKWVPRGQSDQPTVFFRL</sequence>
<comment type="caution">
    <text evidence="1">The sequence shown here is derived from an EMBL/GenBank/DDBJ whole genome shotgun (WGS) entry which is preliminary data.</text>
</comment>
<name>A0ACB8SF63_9AGAM</name>
<organism evidence="1 2">
    <name type="scientific">Artomyces pyxidatus</name>
    <dbReference type="NCBI Taxonomy" id="48021"/>
    <lineage>
        <taxon>Eukaryota</taxon>
        <taxon>Fungi</taxon>
        <taxon>Dikarya</taxon>
        <taxon>Basidiomycota</taxon>
        <taxon>Agaricomycotina</taxon>
        <taxon>Agaricomycetes</taxon>
        <taxon>Russulales</taxon>
        <taxon>Auriscalpiaceae</taxon>
        <taxon>Artomyces</taxon>
    </lineage>
</organism>
<reference evidence="1" key="2">
    <citation type="journal article" date="2022" name="New Phytol.">
        <title>Evolutionary transition to the ectomycorrhizal habit in the genomes of a hyperdiverse lineage of mushroom-forming fungi.</title>
        <authorList>
            <person name="Looney B."/>
            <person name="Miyauchi S."/>
            <person name="Morin E."/>
            <person name="Drula E."/>
            <person name="Courty P.E."/>
            <person name="Kohler A."/>
            <person name="Kuo A."/>
            <person name="LaButti K."/>
            <person name="Pangilinan J."/>
            <person name="Lipzen A."/>
            <person name="Riley R."/>
            <person name="Andreopoulos W."/>
            <person name="He G."/>
            <person name="Johnson J."/>
            <person name="Nolan M."/>
            <person name="Tritt A."/>
            <person name="Barry K.W."/>
            <person name="Grigoriev I.V."/>
            <person name="Nagy L.G."/>
            <person name="Hibbett D."/>
            <person name="Henrissat B."/>
            <person name="Matheny P.B."/>
            <person name="Labbe J."/>
            <person name="Martin F.M."/>
        </authorList>
    </citation>
    <scope>NUCLEOTIDE SEQUENCE</scope>
    <source>
        <strain evidence="1">HHB10654</strain>
    </source>
</reference>
<protein>
    <submittedName>
        <fullName evidence="1">Uncharacterized protein</fullName>
    </submittedName>
</protein>
<reference evidence="1" key="1">
    <citation type="submission" date="2021-03" db="EMBL/GenBank/DDBJ databases">
        <authorList>
            <consortium name="DOE Joint Genome Institute"/>
            <person name="Ahrendt S."/>
            <person name="Looney B.P."/>
            <person name="Miyauchi S."/>
            <person name="Morin E."/>
            <person name="Drula E."/>
            <person name="Courty P.E."/>
            <person name="Chicoki N."/>
            <person name="Fauchery L."/>
            <person name="Kohler A."/>
            <person name="Kuo A."/>
            <person name="Labutti K."/>
            <person name="Pangilinan J."/>
            <person name="Lipzen A."/>
            <person name="Riley R."/>
            <person name="Andreopoulos W."/>
            <person name="He G."/>
            <person name="Johnson J."/>
            <person name="Barry K.W."/>
            <person name="Grigoriev I.V."/>
            <person name="Nagy L."/>
            <person name="Hibbett D."/>
            <person name="Henrissat B."/>
            <person name="Matheny P.B."/>
            <person name="Labbe J."/>
            <person name="Martin F."/>
        </authorList>
    </citation>
    <scope>NUCLEOTIDE SEQUENCE</scope>
    <source>
        <strain evidence="1">HHB10654</strain>
    </source>
</reference>
<evidence type="ECO:0000313" key="1">
    <source>
        <dbReference type="EMBL" id="KAI0054907.1"/>
    </source>
</evidence>
<accession>A0ACB8SF63</accession>